<feature type="region of interest" description="Disordered" evidence="2">
    <location>
        <begin position="122"/>
        <end position="141"/>
    </location>
</feature>
<protein>
    <recommendedName>
        <fullName evidence="3">SWIM-type domain-containing protein</fullName>
    </recommendedName>
</protein>
<reference evidence="4 5" key="1">
    <citation type="journal article" date="2023" name="Elife">
        <title>Identification of key yeast species and microbe-microbe interactions impacting larval growth of Drosophila in the wild.</title>
        <authorList>
            <person name="Mure A."/>
            <person name="Sugiura Y."/>
            <person name="Maeda R."/>
            <person name="Honda K."/>
            <person name="Sakurai N."/>
            <person name="Takahashi Y."/>
            <person name="Watada M."/>
            <person name="Katoh T."/>
            <person name="Gotoh A."/>
            <person name="Gotoh Y."/>
            <person name="Taniguchi I."/>
            <person name="Nakamura K."/>
            <person name="Hayashi T."/>
            <person name="Katayama T."/>
            <person name="Uemura T."/>
            <person name="Hattori Y."/>
        </authorList>
    </citation>
    <scope>NUCLEOTIDE SEQUENCE [LARGE SCALE GENOMIC DNA]</scope>
    <source>
        <strain evidence="4 5">SB-73</strain>
    </source>
</reference>
<feature type="compositionally biased region" description="Low complexity" evidence="2">
    <location>
        <begin position="130"/>
        <end position="141"/>
    </location>
</feature>
<dbReference type="GO" id="GO:0008270">
    <property type="term" value="F:zinc ion binding"/>
    <property type="evidence" value="ECO:0007669"/>
    <property type="project" value="UniProtKB-KW"/>
</dbReference>
<feature type="region of interest" description="Disordered" evidence="2">
    <location>
        <begin position="287"/>
        <end position="311"/>
    </location>
</feature>
<dbReference type="EMBL" id="BTGC01000008">
    <property type="protein sequence ID" value="GMM53099.1"/>
    <property type="molecule type" value="Genomic_DNA"/>
</dbReference>
<evidence type="ECO:0000313" key="4">
    <source>
        <dbReference type="EMBL" id="GMM53099.1"/>
    </source>
</evidence>
<evidence type="ECO:0000313" key="5">
    <source>
        <dbReference type="Proteomes" id="UP001362899"/>
    </source>
</evidence>
<feature type="domain" description="SWIM-type" evidence="3">
    <location>
        <begin position="1079"/>
        <end position="1112"/>
    </location>
</feature>
<feature type="region of interest" description="Disordered" evidence="2">
    <location>
        <begin position="227"/>
        <end position="263"/>
    </location>
</feature>
<organism evidence="4 5">
    <name type="scientific">Starmerella bacillaris</name>
    <name type="common">Yeast</name>
    <name type="synonym">Candida zemplinina</name>
    <dbReference type="NCBI Taxonomy" id="1247836"/>
    <lineage>
        <taxon>Eukaryota</taxon>
        <taxon>Fungi</taxon>
        <taxon>Dikarya</taxon>
        <taxon>Ascomycota</taxon>
        <taxon>Saccharomycotina</taxon>
        <taxon>Dipodascomycetes</taxon>
        <taxon>Dipodascales</taxon>
        <taxon>Trichomonascaceae</taxon>
        <taxon>Starmerella</taxon>
    </lineage>
</organism>
<proteinExistence type="predicted"/>
<dbReference type="PROSITE" id="PS50966">
    <property type="entry name" value="ZF_SWIM"/>
    <property type="match status" value="1"/>
</dbReference>
<feature type="compositionally biased region" description="Basic and acidic residues" evidence="2">
    <location>
        <begin position="251"/>
        <end position="260"/>
    </location>
</feature>
<name>A0AAV5RNK1_STABA</name>
<evidence type="ECO:0000259" key="3">
    <source>
        <dbReference type="PROSITE" id="PS50966"/>
    </source>
</evidence>
<evidence type="ECO:0000256" key="2">
    <source>
        <dbReference type="SAM" id="MobiDB-lite"/>
    </source>
</evidence>
<keyword evidence="1" id="KW-0863">Zinc-finger</keyword>
<keyword evidence="1" id="KW-0479">Metal-binding</keyword>
<dbReference type="Proteomes" id="UP001362899">
    <property type="component" value="Unassembled WGS sequence"/>
</dbReference>
<accession>A0AAV5RNK1</accession>
<dbReference type="InterPro" id="IPR007527">
    <property type="entry name" value="Znf_SWIM"/>
</dbReference>
<sequence>MFSVLSVNDLNAPLEQLLRDHRVRNLSVEELRNLENPQLLPVGSTFEDRWFHCSDRFSDDNAGKIALLWNTIHRSLILDNIFSMEGNSLRYELANDLPQDRPMCGNHAAIVPQKFKRRAVRLPSPPGTYSRRGSFSSRSPSVAADRQLIATPHDLNEAHKFSLHEFKVTLPSSMPTKMIWKTNSFPQGDAVFRYYRPPSMRPPPSHVYHLYPQSGEKKITDKYSDSLTNVNTKRPVDNGTRNKVLSNDNNRSNDENKNLEEDSEQVAETIAKASSLVDIPNTVDITKRDSITGSTKPRNRSFRDTPGPSKQQCHGHVYDNFGFIKPHIRQFYCSIADIRISRESAPPVTMCKNIEEVFSFMSQTYLAKSKMDNFGPNQLEERIDMISTQIIVNEIYHVSLKDTVLDWNSSEEFQRYVLEVLKKQNDGLPYKFIINSLINESERYTLYMDCKNRKKRSSSERSTSRVRATRSTHPLNCSGALQFSYYRKERILAIRHNHKHHHDHALPKDSKLERSVKSPGSLKNVLSDNLLERKDSNISLKDELFEVNDSKINVTVDTDGNVYLNDWTSLIQFCEDNDDSYASFTFFSGKYMAIAVIKKKILHSLRSLNHVESLAIDCTNYINKHPKSEMYIANVTIDRVGICIGYMFLSEEHKVIDSMTDLGARQQCEIAKEVNRVTEAIFDNNPKCVLLSSFLMLLHGTEEDFSLHQMCESLYSMNPKLSIKGSMTCNLKATDYDSFITPGRKCKAKRFNSINPELFTCINDIGQINAIRFVFPGIDVATCTERNSKSIRAVATKMSSSKSLPTFLLVDFPDYVKKYSAALFGEKKTHGKDKCPYQGVGLYPNFNCAVCQSHCYSGWLEKPLTASKVKNSDSDKEDDDILDDSVNSLIKMWFEHAKCHPSIPQRFPNIKMLGSSFNEARYYSPDELYQLALSEMIEFCLSKGRLCLMEYLYNNWYNPLTFHTWSQCFFKGCNPFMRSTTSHTFRVLLKNTFGKVRSTVPLHELFTRERDILSPEETLKLDMLLQASKKHNYENFYKLYETSWIKKRWHMFTQLISELEHHVSSDLESTQYTNDCRTYGTNAKNFQCGCYAYKKSNAHICKHILKCIDTESFSNYRSLAIKINLRSRGTAPFYVANCFNDAEKDITEYVWKGLRFKKEYNDFYEKEGASIILEKGGIRLVVTT</sequence>
<comment type="caution">
    <text evidence="4">The sequence shown here is derived from an EMBL/GenBank/DDBJ whole genome shotgun (WGS) entry which is preliminary data.</text>
</comment>
<gene>
    <name evidence="4" type="ORF">DASB73_040620</name>
</gene>
<keyword evidence="5" id="KW-1185">Reference proteome</keyword>
<dbReference type="AlphaFoldDB" id="A0AAV5RNK1"/>
<keyword evidence="1" id="KW-0862">Zinc</keyword>
<evidence type="ECO:0000256" key="1">
    <source>
        <dbReference type="PROSITE-ProRule" id="PRU00325"/>
    </source>
</evidence>